<organism evidence="1 2">
    <name type="scientific">Psophocarpus tetragonolobus</name>
    <name type="common">Winged bean</name>
    <name type="synonym">Dolichos tetragonolobus</name>
    <dbReference type="NCBI Taxonomy" id="3891"/>
    <lineage>
        <taxon>Eukaryota</taxon>
        <taxon>Viridiplantae</taxon>
        <taxon>Streptophyta</taxon>
        <taxon>Embryophyta</taxon>
        <taxon>Tracheophyta</taxon>
        <taxon>Spermatophyta</taxon>
        <taxon>Magnoliopsida</taxon>
        <taxon>eudicotyledons</taxon>
        <taxon>Gunneridae</taxon>
        <taxon>Pentapetalae</taxon>
        <taxon>rosids</taxon>
        <taxon>fabids</taxon>
        <taxon>Fabales</taxon>
        <taxon>Fabaceae</taxon>
        <taxon>Papilionoideae</taxon>
        <taxon>50 kb inversion clade</taxon>
        <taxon>NPAAA clade</taxon>
        <taxon>indigoferoid/millettioid clade</taxon>
        <taxon>Phaseoleae</taxon>
        <taxon>Psophocarpus</taxon>
    </lineage>
</organism>
<dbReference type="InterPro" id="IPR004320">
    <property type="entry name" value="BPS1_pln"/>
</dbReference>
<name>A0AAN9XQN6_PSOTE</name>
<dbReference type="GO" id="GO:0048364">
    <property type="term" value="P:root development"/>
    <property type="evidence" value="ECO:0007669"/>
    <property type="project" value="InterPro"/>
</dbReference>
<dbReference type="GO" id="GO:0048367">
    <property type="term" value="P:shoot system development"/>
    <property type="evidence" value="ECO:0007669"/>
    <property type="project" value="InterPro"/>
</dbReference>
<evidence type="ECO:0008006" key="3">
    <source>
        <dbReference type="Google" id="ProtNLM"/>
    </source>
</evidence>
<sequence length="283" mass="31643">MAVIETNTKSCLHIRSNSLPSAPHPFTSQFEDHLQRLKDSEVSSSSLTSYSINYKLDGLQDLHGCADKLLQLPIAQQVLARECSNKAVDELLDGSVRLLDVCSTIKDCLMEQKESMHELESAIRRRRDAEAGFTIVSGKYLASRKRIKKATRKALENLKGFGNELIVASSNKDSETLSSSLESFLLFITGSNGQPKQNRWSTVFKLMQSNRVGCDSQVADTNEFEKLDAALMSLMNHKSSSTDNFKSHIENLETCIQNLEVGVECLSRKLIRSRVSLLNIFNH</sequence>
<keyword evidence="2" id="KW-1185">Reference proteome</keyword>
<reference evidence="1 2" key="1">
    <citation type="submission" date="2024-01" db="EMBL/GenBank/DDBJ databases">
        <title>The genomes of 5 underutilized Papilionoideae crops provide insights into root nodulation and disease resistanc.</title>
        <authorList>
            <person name="Jiang F."/>
        </authorList>
    </citation>
    <scope>NUCLEOTIDE SEQUENCE [LARGE SCALE GENOMIC DNA]</scope>
    <source>
        <strain evidence="1">DUOXIRENSHENG_FW03</strain>
        <tissue evidence="1">Leaves</tissue>
    </source>
</reference>
<gene>
    <name evidence="1" type="ORF">VNO78_05314</name>
</gene>
<accession>A0AAN9XQN6</accession>
<evidence type="ECO:0000313" key="2">
    <source>
        <dbReference type="Proteomes" id="UP001386955"/>
    </source>
</evidence>
<dbReference type="Proteomes" id="UP001386955">
    <property type="component" value="Unassembled WGS sequence"/>
</dbReference>
<evidence type="ECO:0000313" key="1">
    <source>
        <dbReference type="EMBL" id="KAK7404425.1"/>
    </source>
</evidence>
<dbReference type="AlphaFoldDB" id="A0AAN9XQN6"/>
<proteinExistence type="predicted"/>
<dbReference type="EMBL" id="JAYMYS010000002">
    <property type="protein sequence ID" value="KAK7404425.1"/>
    <property type="molecule type" value="Genomic_DNA"/>
</dbReference>
<protein>
    <recommendedName>
        <fullName evidence="3">DUF241 domain protein</fullName>
    </recommendedName>
</protein>
<dbReference type="PANTHER" id="PTHR33070:SF129">
    <property type="entry name" value="DUF241 DOMAIN PROTEIN"/>
    <property type="match status" value="1"/>
</dbReference>
<dbReference type="Pfam" id="PF03087">
    <property type="entry name" value="BPS1"/>
    <property type="match status" value="1"/>
</dbReference>
<dbReference type="PANTHER" id="PTHR33070">
    <property type="entry name" value="OS06G0725500 PROTEIN"/>
    <property type="match status" value="1"/>
</dbReference>
<comment type="caution">
    <text evidence="1">The sequence shown here is derived from an EMBL/GenBank/DDBJ whole genome shotgun (WGS) entry which is preliminary data.</text>
</comment>